<evidence type="ECO:0000313" key="7">
    <source>
        <dbReference type="EMBL" id="EPY24620.1"/>
    </source>
</evidence>
<dbReference type="Pfam" id="PF00225">
    <property type="entry name" value="Kinesin"/>
    <property type="match status" value="1"/>
</dbReference>
<evidence type="ECO:0000256" key="2">
    <source>
        <dbReference type="ARBA" id="ARBA00022840"/>
    </source>
</evidence>
<dbReference type="Proteomes" id="UP000015354">
    <property type="component" value="Unassembled WGS sequence"/>
</dbReference>
<keyword evidence="1 3" id="KW-0547">Nucleotide-binding</keyword>
<dbReference type="EMBL" id="ATMH01007089">
    <property type="protein sequence ID" value="EPY24620.1"/>
    <property type="molecule type" value="Genomic_DNA"/>
</dbReference>
<keyword evidence="2 3" id="KW-0067">ATP-binding</keyword>
<name>S9VN38_9TRYP</name>
<dbReference type="InterPro" id="IPR027640">
    <property type="entry name" value="Kinesin-like_fam"/>
</dbReference>
<evidence type="ECO:0000256" key="3">
    <source>
        <dbReference type="PROSITE-ProRule" id="PRU00283"/>
    </source>
</evidence>
<gene>
    <name evidence="7" type="ORF">STCU_07089</name>
</gene>
<reference evidence="7 8" key="1">
    <citation type="journal article" date="2013" name="PLoS ONE">
        <title>Predicting the Proteins of Angomonas deanei, Strigomonas culicis and Their Respective Endosymbionts Reveals New Aspects of the Trypanosomatidae Family.</title>
        <authorList>
            <person name="Motta M.C."/>
            <person name="Martins A.C."/>
            <person name="de Souza S.S."/>
            <person name="Catta-Preta C.M."/>
            <person name="Silva R."/>
            <person name="Klein C.C."/>
            <person name="de Almeida L.G."/>
            <person name="de Lima Cunha O."/>
            <person name="Ciapina L.P."/>
            <person name="Brocchi M."/>
            <person name="Colabardini A.C."/>
            <person name="de Araujo Lima B."/>
            <person name="Machado C.R."/>
            <person name="de Almeida Soares C.M."/>
            <person name="Probst C.M."/>
            <person name="de Menezes C.B."/>
            <person name="Thompson C.E."/>
            <person name="Bartholomeu D.C."/>
            <person name="Gradia D.F."/>
            <person name="Pavoni D.P."/>
            <person name="Grisard E.C."/>
            <person name="Fantinatti-Garboggini F."/>
            <person name="Marchini F.K."/>
            <person name="Rodrigues-Luiz G.F."/>
            <person name="Wagner G."/>
            <person name="Goldman G.H."/>
            <person name="Fietto J.L."/>
            <person name="Elias M.C."/>
            <person name="Goldman M.H."/>
            <person name="Sagot M.F."/>
            <person name="Pereira M."/>
            <person name="Stoco P.H."/>
            <person name="de Mendonca-Neto R.P."/>
            <person name="Teixeira S.M."/>
            <person name="Maciel T.E."/>
            <person name="de Oliveira Mendes T.A."/>
            <person name="Urmenyi T.P."/>
            <person name="de Souza W."/>
            <person name="Schenkman S."/>
            <person name="de Vasconcelos A.T."/>
        </authorList>
    </citation>
    <scope>NUCLEOTIDE SEQUENCE [LARGE SCALE GENOMIC DNA]</scope>
</reference>
<dbReference type="SMART" id="SM00129">
    <property type="entry name" value="KISc"/>
    <property type="match status" value="1"/>
</dbReference>
<comment type="caution">
    <text evidence="7">The sequence shown here is derived from an EMBL/GenBank/DDBJ whole genome shotgun (WGS) entry which is preliminary data.</text>
</comment>
<evidence type="ECO:0000313" key="8">
    <source>
        <dbReference type="Proteomes" id="UP000015354"/>
    </source>
</evidence>
<evidence type="ECO:0000259" key="6">
    <source>
        <dbReference type="PROSITE" id="PS50067"/>
    </source>
</evidence>
<keyword evidence="4" id="KW-0493">Microtubule</keyword>
<dbReference type="AlphaFoldDB" id="S9VN38"/>
<feature type="compositionally biased region" description="Low complexity" evidence="5">
    <location>
        <begin position="131"/>
        <end position="157"/>
    </location>
</feature>
<evidence type="ECO:0000256" key="5">
    <source>
        <dbReference type="SAM" id="MobiDB-lite"/>
    </source>
</evidence>
<dbReference type="InterPro" id="IPR001752">
    <property type="entry name" value="Kinesin_motor_dom"/>
</dbReference>
<dbReference type="Gene3D" id="3.40.850.10">
    <property type="entry name" value="Kinesin motor domain"/>
    <property type="match status" value="1"/>
</dbReference>
<dbReference type="OrthoDB" id="3176171at2759"/>
<feature type="region of interest" description="Disordered" evidence="5">
    <location>
        <begin position="71"/>
        <end position="157"/>
    </location>
</feature>
<sequence length="422" mass="45899">MHSSLIMNSQWGDKEEVASKIHLHRLSEPPEKLRAECSMDDSALQMLHGGEGALVPTLSSLNRAFAALSSHYEEQSRAPRRANKLLPIKVNEAPSPKPRGHSVNYDTHAEKSDVPVRSLTPPPRPSNGRPTSTGKTDGKSTGSSPRRRSSSVVTPVGANCSASIGSAAAVSKSRDGRIRVVVRKRPLMPQEGGTDCVAAEDGGVTLAVAKQRIDLTEYTDKTTFSFDTVFSEETHNEDIYQSCMEPLLEVAMSGGSASIFAYGQTGSGKTHTMMGSEKERGLYYLSIAELLRRATDGQQFSIAFYEIYCNSLFDLLNGRYPVVLREDANRRMNLCGLLWKPVTCIDDLWTIISSGMDIRSTGSTSANERSSRSHAVMTIRIDASADSKAFPGMLNFVDLAGSERGADTDAKDKITRSGGRRD</sequence>
<feature type="domain" description="Kinesin motor" evidence="6">
    <location>
        <begin position="177"/>
        <end position="422"/>
    </location>
</feature>
<evidence type="ECO:0000256" key="1">
    <source>
        <dbReference type="ARBA" id="ARBA00022741"/>
    </source>
</evidence>
<feature type="binding site" evidence="3">
    <location>
        <begin position="263"/>
        <end position="270"/>
    </location>
    <ligand>
        <name>ATP</name>
        <dbReference type="ChEBI" id="CHEBI:30616"/>
    </ligand>
</feature>
<dbReference type="PANTHER" id="PTHR47971:SF16">
    <property type="entry name" value="KINESIN-LIKE PROTEIN"/>
    <property type="match status" value="1"/>
</dbReference>
<dbReference type="PROSITE" id="PS00411">
    <property type="entry name" value="KINESIN_MOTOR_1"/>
    <property type="match status" value="1"/>
</dbReference>
<dbReference type="InterPro" id="IPR019821">
    <property type="entry name" value="Kinesin_motor_CS"/>
</dbReference>
<keyword evidence="8" id="KW-1185">Reference proteome</keyword>
<dbReference type="InterPro" id="IPR036961">
    <property type="entry name" value="Kinesin_motor_dom_sf"/>
</dbReference>
<dbReference type="GO" id="GO:0007019">
    <property type="term" value="P:microtubule depolymerization"/>
    <property type="evidence" value="ECO:0007669"/>
    <property type="project" value="TreeGrafter"/>
</dbReference>
<organism evidence="7 8">
    <name type="scientific">Strigomonas culicis</name>
    <dbReference type="NCBI Taxonomy" id="28005"/>
    <lineage>
        <taxon>Eukaryota</taxon>
        <taxon>Discoba</taxon>
        <taxon>Euglenozoa</taxon>
        <taxon>Kinetoplastea</taxon>
        <taxon>Metakinetoplastina</taxon>
        <taxon>Trypanosomatida</taxon>
        <taxon>Trypanosomatidae</taxon>
        <taxon>Strigomonadinae</taxon>
        <taxon>Strigomonas</taxon>
    </lineage>
</organism>
<keyword evidence="3 4" id="KW-0505">Motor protein</keyword>
<accession>S9VN38</accession>
<dbReference type="PROSITE" id="PS50067">
    <property type="entry name" value="KINESIN_MOTOR_2"/>
    <property type="match status" value="1"/>
</dbReference>
<dbReference type="InterPro" id="IPR027417">
    <property type="entry name" value="P-loop_NTPase"/>
</dbReference>
<proteinExistence type="inferred from homology"/>
<dbReference type="GO" id="GO:0007018">
    <property type="term" value="P:microtubule-based movement"/>
    <property type="evidence" value="ECO:0007669"/>
    <property type="project" value="InterPro"/>
</dbReference>
<dbReference type="PRINTS" id="PR00380">
    <property type="entry name" value="KINESINHEAVY"/>
</dbReference>
<comment type="similarity">
    <text evidence="3 4">Belongs to the TRAFAC class myosin-kinesin ATPase superfamily. Kinesin family.</text>
</comment>
<dbReference type="SUPFAM" id="SSF52540">
    <property type="entry name" value="P-loop containing nucleoside triphosphate hydrolases"/>
    <property type="match status" value="1"/>
</dbReference>
<dbReference type="GO" id="GO:0005524">
    <property type="term" value="F:ATP binding"/>
    <property type="evidence" value="ECO:0007669"/>
    <property type="project" value="UniProtKB-UniRule"/>
</dbReference>
<dbReference type="GO" id="GO:0008017">
    <property type="term" value="F:microtubule binding"/>
    <property type="evidence" value="ECO:0007669"/>
    <property type="project" value="InterPro"/>
</dbReference>
<dbReference type="GO" id="GO:0005874">
    <property type="term" value="C:microtubule"/>
    <property type="evidence" value="ECO:0007669"/>
    <property type="project" value="UniProtKB-KW"/>
</dbReference>
<protein>
    <recommendedName>
        <fullName evidence="4">Kinesin-like protein</fullName>
    </recommendedName>
</protein>
<dbReference type="GO" id="GO:0003777">
    <property type="term" value="F:microtubule motor activity"/>
    <property type="evidence" value="ECO:0007669"/>
    <property type="project" value="InterPro"/>
</dbReference>
<evidence type="ECO:0000256" key="4">
    <source>
        <dbReference type="RuleBase" id="RU000394"/>
    </source>
</evidence>
<dbReference type="PANTHER" id="PTHR47971">
    <property type="entry name" value="KINESIN-RELATED PROTEIN 6"/>
    <property type="match status" value="1"/>
</dbReference>